<name>A0A518CKK8_9PLAN</name>
<reference evidence="2 3" key="1">
    <citation type="submission" date="2019-02" db="EMBL/GenBank/DDBJ databases">
        <title>Deep-cultivation of Planctomycetes and their phenomic and genomic characterization uncovers novel biology.</title>
        <authorList>
            <person name="Wiegand S."/>
            <person name="Jogler M."/>
            <person name="Boedeker C."/>
            <person name="Pinto D."/>
            <person name="Vollmers J."/>
            <person name="Rivas-Marin E."/>
            <person name="Kohn T."/>
            <person name="Peeters S.H."/>
            <person name="Heuer A."/>
            <person name="Rast P."/>
            <person name="Oberbeckmann S."/>
            <person name="Bunk B."/>
            <person name="Jeske O."/>
            <person name="Meyerdierks A."/>
            <person name="Storesund J.E."/>
            <person name="Kallscheuer N."/>
            <person name="Luecker S."/>
            <person name="Lage O.M."/>
            <person name="Pohl T."/>
            <person name="Merkel B.J."/>
            <person name="Hornburger P."/>
            <person name="Mueller R.-W."/>
            <person name="Bruemmer F."/>
            <person name="Labrenz M."/>
            <person name="Spormann A.M."/>
            <person name="Op den Camp H."/>
            <person name="Overmann J."/>
            <person name="Amann R."/>
            <person name="Jetten M.S.M."/>
            <person name="Mascher T."/>
            <person name="Medema M.H."/>
            <person name="Devos D.P."/>
            <person name="Kaster A.-K."/>
            <person name="Ovreas L."/>
            <person name="Rohde M."/>
            <person name="Galperin M.Y."/>
            <person name="Jogler C."/>
        </authorList>
    </citation>
    <scope>NUCLEOTIDE SEQUENCE [LARGE SCALE GENOMIC DNA]</scope>
    <source>
        <strain evidence="2 3">Pla110</strain>
    </source>
</reference>
<dbReference type="InterPro" id="IPR015943">
    <property type="entry name" value="WD40/YVTN_repeat-like_dom_sf"/>
</dbReference>
<organism evidence="2 3">
    <name type="scientific">Polystyrenella longa</name>
    <dbReference type="NCBI Taxonomy" id="2528007"/>
    <lineage>
        <taxon>Bacteria</taxon>
        <taxon>Pseudomonadati</taxon>
        <taxon>Planctomycetota</taxon>
        <taxon>Planctomycetia</taxon>
        <taxon>Planctomycetales</taxon>
        <taxon>Planctomycetaceae</taxon>
        <taxon>Polystyrenella</taxon>
    </lineage>
</organism>
<evidence type="ECO:0000313" key="3">
    <source>
        <dbReference type="Proteomes" id="UP000317178"/>
    </source>
</evidence>
<gene>
    <name evidence="2" type="ORF">Pla110_14730</name>
</gene>
<dbReference type="Pfam" id="PF13360">
    <property type="entry name" value="PQQ_2"/>
    <property type="match status" value="2"/>
</dbReference>
<dbReference type="SMART" id="SM00564">
    <property type="entry name" value="PQQ"/>
    <property type="match status" value="6"/>
</dbReference>
<sequence length="448" mass="49178">MINENFLLNLKTTSLHSLKMFVFGLALICGWLTFPCLSESADAADDSSPTRWARFRGPNGAGIATGQNLPKDLKPEHREWVVDLPGLGHAAPAIWDDFLFVTSAIDEGAVRYLYCLDAITGEERWVRTLSMNKSAKHIKSSWASSTPVTDGEFVYVAFADAEQYLLSAYDFAGELQWREDLGSFESQHGQGTSPVLYEDLVILANDQDGPSSVVAFEKATGKMAWTTLRESRRVSYATPLMIPPAGGKGLPQLIVACGAMGLTSLNPRTGHMHWKTGEFSHRTVGSPVYGEGVLVQCCGGGGQGKYMVAIKPHDAPNSDDPFEVLYEHKRRLPYVPTPIIYEGHLYLCNDGGIANCLNVETGENVWTERIGGNYSSSPVCVDGMIYMLSEDGEIVVISASPDYKLWGRLKLDDHSHATPAVANGRLYLRTFHRLTSIHHENSSVDDSN</sequence>
<evidence type="ECO:0000259" key="1">
    <source>
        <dbReference type="Pfam" id="PF13360"/>
    </source>
</evidence>
<dbReference type="RefSeq" id="WP_144994621.1">
    <property type="nucleotide sequence ID" value="NZ_CP036281.1"/>
</dbReference>
<dbReference type="Proteomes" id="UP000317178">
    <property type="component" value="Chromosome"/>
</dbReference>
<dbReference type="InterPro" id="IPR018391">
    <property type="entry name" value="PQQ_b-propeller_rpt"/>
</dbReference>
<accession>A0A518CKK8</accession>
<dbReference type="InterPro" id="IPR011047">
    <property type="entry name" value="Quinoprotein_ADH-like_sf"/>
</dbReference>
<dbReference type="KEGG" id="plon:Pla110_14730"/>
<dbReference type="Gene3D" id="2.130.10.10">
    <property type="entry name" value="YVTN repeat-like/Quinoprotein amine dehydrogenase"/>
    <property type="match status" value="2"/>
</dbReference>
<feature type="domain" description="Pyrrolo-quinoline quinone repeat" evidence="1">
    <location>
        <begin position="342"/>
        <end position="437"/>
    </location>
</feature>
<dbReference type="OrthoDB" id="244732at2"/>
<proteinExistence type="predicted"/>
<dbReference type="AlphaFoldDB" id="A0A518CKK8"/>
<protein>
    <submittedName>
        <fullName evidence="2">Outer membrane biogenesis protein BamB</fullName>
    </submittedName>
</protein>
<dbReference type="SUPFAM" id="SSF50998">
    <property type="entry name" value="Quinoprotein alcohol dehydrogenase-like"/>
    <property type="match status" value="1"/>
</dbReference>
<feature type="domain" description="Pyrrolo-quinoline quinone repeat" evidence="1">
    <location>
        <begin position="113"/>
        <end position="292"/>
    </location>
</feature>
<dbReference type="EMBL" id="CP036281">
    <property type="protein sequence ID" value="QDU79759.1"/>
    <property type="molecule type" value="Genomic_DNA"/>
</dbReference>
<keyword evidence="3" id="KW-1185">Reference proteome</keyword>
<dbReference type="PANTHER" id="PTHR34512">
    <property type="entry name" value="CELL SURFACE PROTEIN"/>
    <property type="match status" value="1"/>
</dbReference>
<dbReference type="PANTHER" id="PTHR34512:SF30">
    <property type="entry name" value="OUTER MEMBRANE PROTEIN ASSEMBLY FACTOR BAMB"/>
    <property type="match status" value="1"/>
</dbReference>
<evidence type="ECO:0000313" key="2">
    <source>
        <dbReference type="EMBL" id="QDU79759.1"/>
    </source>
</evidence>
<dbReference type="InterPro" id="IPR002372">
    <property type="entry name" value="PQQ_rpt_dom"/>
</dbReference>